<keyword evidence="1" id="KW-0732">Signal</keyword>
<feature type="signal peptide" evidence="1">
    <location>
        <begin position="1"/>
        <end position="21"/>
    </location>
</feature>
<keyword evidence="3" id="KW-1185">Reference proteome</keyword>
<gene>
    <name evidence="2" type="ORF">HDF09_001627</name>
</gene>
<dbReference type="AlphaFoldDB" id="A0A7W8IIT3"/>
<feature type="chain" id="PRO_5031480983" evidence="1">
    <location>
        <begin position="22"/>
        <end position="194"/>
    </location>
</feature>
<name>A0A7W8IIT3_9BACT</name>
<dbReference type="Proteomes" id="UP000568106">
    <property type="component" value="Unassembled WGS sequence"/>
</dbReference>
<comment type="caution">
    <text evidence="2">The sequence shown here is derived from an EMBL/GenBank/DDBJ whole genome shotgun (WGS) entry which is preliminary data.</text>
</comment>
<dbReference type="EMBL" id="JACHDY010000002">
    <property type="protein sequence ID" value="MBB5316958.1"/>
    <property type="molecule type" value="Genomic_DNA"/>
</dbReference>
<organism evidence="2 3">
    <name type="scientific">Tunturiibacter empetritectus</name>
    <dbReference type="NCBI Taxonomy" id="3069691"/>
    <lineage>
        <taxon>Bacteria</taxon>
        <taxon>Pseudomonadati</taxon>
        <taxon>Acidobacteriota</taxon>
        <taxon>Terriglobia</taxon>
        <taxon>Terriglobales</taxon>
        <taxon>Acidobacteriaceae</taxon>
        <taxon>Tunturiibacter</taxon>
    </lineage>
</organism>
<evidence type="ECO:0000313" key="3">
    <source>
        <dbReference type="Proteomes" id="UP000568106"/>
    </source>
</evidence>
<evidence type="ECO:0000256" key="1">
    <source>
        <dbReference type="SAM" id="SignalP"/>
    </source>
</evidence>
<proteinExistence type="predicted"/>
<accession>A0A7W8IIT3</accession>
<reference evidence="2" key="1">
    <citation type="submission" date="2020-08" db="EMBL/GenBank/DDBJ databases">
        <title>Genomic Encyclopedia of Type Strains, Phase IV (KMG-V): Genome sequencing to study the core and pangenomes of soil and plant-associated prokaryotes.</title>
        <authorList>
            <person name="Whitman W."/>
        </authorList>
    </citation>
    <scope>NUCLEOTIDE SEQUENCE [LARGE SCALE GENOMIC DNA]</scope>
    <source>
        <strain evidence="2">M8UP27</strain>
    </source>
</reference>
<evidence type="ECO:0000313" key="2">
    <source>
        <dbReference type="EMBL" id="MBB5316958.1"/>
    </source>
</evidence>
<protein>
    <submittedName>
        <fullName evidence="2">Uncharacterized protein</fullName>
    </submittedName>
</protein>
<sequence>MLRKFLCSISLLAIAIYFGHAASPTSGRYQSDSAAMAGTKTLTATEATKFLPATVFFRGQSAPIQARNSGGVQFAKDALLLVALVDTAGYSSSVQEKYQAYLITEASIDIEGHSLKPGAYGCGFVGGNTFVVMDIGGHDLFSAPAAKDAALRRPTPLQILPAPSGTGYRLYVGRDYVDFAQAPVEWSNPTPPHP</sequence>